<dbReference type="AlphaFoldDB" id="A0AAD7A7L4"/>
<feature type="transmembrane region" description="Helical" evidence="1">
    <location>
        <begin position="69"/>
        <end position="89"/>
    </location>
</feature>
<keyword evidence="1" id="KW-1133">Transmembrane helix</keyword>
<proteinExistence type="predicted"/>
<reference evidence="2" key="1">
    <citation type="submission" date="2023-03" db="EMBL/GenBank/DDBJ databases">
        <title>Massive genome expansion in bonnet fungi (Mycena s.s.) driven by repeated elements and novel gene families across ecological guilds.</title>
        <authorList>
            <consortium name="Lawrence Berkeley National Laboratory"/>
            <person name="Harder C.B."/>
            <person name="Miyauchi S."/>
            <person name="Viragh M."/>
            <person name="Kuo A."/>
            <person name="Thoen E."/>
            <person name="Andreopoulos B."/>
            <person name="Lu D."/>
            <person name="Skrede I."/>
            <person name="Drula E."/>
            <person name="Henrissat B."/>
            <person name="Morin E."/>
            <person name="Kohler A."/>
            <person name="Barry K."/>
            <person name="LaButti K."/>
            <person name="Morin E."/>
            <person name="Salamov A."/>
            <person name="Lipzen A."/>
            <person name="Mereny Z."/>
            <person name="Hegedus B."/>
            <person name="Baldrian P."/>
            <person name="Stursova M."/>
            <person name="Weitz H."/>
            <person name="Taylor A."/>
            <person name="Grigoriev I.V."/>
            <person name="Nagy L.G."/>
            <person name="Martin F."/>
            <person name="Kauserud H."/>
        </authorList>
    </citation>
    <scope>NUCLEOTIDE SEQUENCE</scope>
    <source>
        <strain evidence="2">CBHHK002</strain>
    </source>
</reference>
<name>A0AAD7A7L4_9AGAR</name>
<organism evidence="2 3">
    <name type="scientific">Mycena albidolilacea</name>
    <dbReference type="NCBI Taxonomy" id="1033008"/>
    <lineage>
        <taxon>Eukaryota</taxon>
        <taxon>Fungi</taxon>
        <taxon>Dikarya</taxon>
        <taxon>Basidiomycota</taxon>
        <taxon>Agaricomycotina</taxon>
        <taxon>Agaricomycetes</taxon>
        <taxon>Agaricomycetidae</taxon>
        <taxon>Agaricales</taxon>
        <taxon>Marasmiineae</taxon>
        <taxon>Mycenaceae</taxon>
        <taxon>Mycena</taxon>
    </lineage>
</organism>
<sequence length="176" mass="20118">MPHARRTKHQRQRRAKHRLSRIHENINFLAFMVCFWSVAEVFAAAFVVMRASTVGTVCPPSRLRRLRCSPFVLSLFLPLVDCAIFIHATRLIRAPARAMYGEQMVPLPFPSTRAPDSVERFIRERVRLMFGEQTVPLPLSTTPPLPVKLVPAWTLRWIPELEFEAGDSKFAGPLSI</sequence>
<gene>
    <name evidence="2" type="ORF">DFH08DRAFT_957689</name>
</gene>
<dbReference type="EMBL" id="JARIHO010000013">
    <property type="protein sequence ID" value="KAJ7351368.1"/>
    <property type="molecule type" value="Genomic_DNA"/>
</dbReference>
<keyword evidence="1" id="KW-0472">Membrane</keyword>
<accession>A0AAD7A7L4</accession>
<keyword evidence="3" id="KW-1185">Reference proteome</keyword>
<protein>
    <submittedName>
        <fullName evidence="2">Uncharacterized protein</fullName>
    </submittedName>
</protein>
<comment type="caution">
    <text evidence="2">The sequence shown here is derived from an EMBL/GenBank/DDBJ whole genome shotgun (WGS) entry which is preliminary data.</text>
</comment>
<keyword evidence="1" id="KW-0812">Transmembrane</keyword>
<evidence type="ECO:0000313" key="3">
    <source>
        <dbReference type="Proteomes" id="UP001218218"/>
    </source>
</evidence>
<dbReference type="Proteomes" id="UP001218218">
    <property type="component" value="Unassembled WGS sequence"/>
</dbReference>
<feature type="transmembrane region" description="Helical" evidence="1">
    <location>
        <begin position="26"/>
        <end position="49"/>
    </location>
</feature>
<evidence type="ECO:0000256" key="1">
    <source>
        <dbReference type="SAM" id="Phobius"/>
    </source>
</evidence>
<evidence type="ECO:0000313" key="2">
    <source>
        <dbReference type="EMBL" id="KAJ7351368.1"/>
    </source>
</evidence>